<dbReference type="AlphaFoldDB" id="A0A2P2IIU9"/>
<dbReference type="EMBL" id="GGEC01000667">
    <property type="protein sequence ID" value="MBW81150.1"/>
    <property type="molecule type" value="Transcribed_RNA"/>
</dbReference>
<name>A0A2P2IIU9_RHIMU</name>
<reference evidence="1" key="1">
    <citation type="submission" date="2018-02" db="EMBL/GenBank/DDBJ databases">
        <title>Rhizophora mucronata_Transcriptome.</title>
        <authorList>
            <person name="Meera S.P."/>
            <person name="Sreeshan A."/>
            <person name="Augustine A."/>
        </authorList>
    </citation>
    <scope>NUCLEOTIDE SEQUENCE</scope>
    <source>
        <tissue evidence="1">Leaf</tissue>
    </source>
</reference>
<proteinExistence type="predicted"/>
<protein>
    <submittedName>
        <fullName evidence="1">Uncharacterized protein</fullName>
    </submittedName>
</protein>
<accession>A0A2P2IIU9</accession>
<organism evidence="1">
    <name type="scientific">Rhizophora mucronata</name>
    <name type="common">Asiatic mangrove</name>
    <dbReference type="NCBI Taxonomy" id="61149"/>
    <lineage>
        <taxon>Eukaryota</taxon>
        <taxon>Viridiplantae</taxon>
        <taxon>Streptophyta</taxon>
        <taxon>Embryophyta</taxon>
        <taxon>Tracheophyta</taxon>
        <taxon>Spermatophyta</taxon>
        <taxon>Magnoliopsida</taxon>
        <taxon>eudicotyledons</taxon>
        <taxon>Gunneridae</taxon>
        <taxon>Pentapetalae</taxon>
        <taxon>rosids</taxon>
        <taxon>fabids</taxon>
        <taxon>Malpighiales</taxon>
        <taxon>Rhizophoraceae</taxon>
        <taxon>Rhizophora</taxon>
    </lineage>
</organism>
<sequence>MFTYKKSNLGDLTSMKISMSQLSVGKANFFFRKHDSCKQN</sequence>
<evidence type="ECO:0000313" key="1">
    <source>
        <dbReference type="EMBL" id="MBW81150.1"/>
    </source>
</evidence>